<dbReference type="GO" id="GO:0006935">
    <property type="term" value="P:chemotaxis"/>
    <property type="evidence" value="ECO:0007669"/>
    <property type="project" value="UniProtKB-KW"/>
</dbReference>
<keyword evidence="4" id="KW-0813">Transport</keyword>
<keyword evidence="8" id="KW-0653">Protein transport</keyword>
<protein>
    <recommendedName>
        <fullName evidence="3">Flagellar FliJ protein</fullName>
    </recommendedName>
</protein>
<keyword evidence="5" id="KW-1003">Cell membrane</keyword>
<evidence type="ECO:0000256" key="6">
    <source>
        <dbReference type="ARBA" id="ARBA00022500"/>
    </source>
</evidence>
<evidence type="ECO:0000256" key="9">
    <source>
        <dbReference type="ARBA" id="ARBA00023136"/>
    </source>
</evidence>
<feature type="coiled-coil region" evidence="11">
    <location>
        <begin position="39"/>
        <end position="91"/>
    </location>
</feature>
<organism evidence="12 13">
    <name type="scientific">Neobacillus niacini</name>
    <dbReference type="NCBI Taxonomy" id="86668"/>
    <lineage>
        <taxon>Bacteria</taxon>
        <taxon>Bacillati</taxon>
        <taxon>Bacillota</taxon>
        <taxon>Bacilli</taxon>
        <taxon>Bacillales</taxon>
        <taxon>Bacillaceae</taxon>
        <taxon>Neobacillus</taxon>
    </lineage>
</organism>
<evidence type="ECO:0000256" key="4">
    <source>
        <dbReference type="ARBA" id="ARBA00022448"/>
    </source>
</evidence>
<dbReference type="EMBL" id="JACCBX010000007">
    <property type="protein sequence ID" value="NYE06765.1"/>
    <property type="molecule type" value="Genomic_DNA"/>
</dbReference>
<dbReference type="GO" id="GO:0071973">
    <property type="term" value="P:bacterial-type flagellum-dependent cell motility"/>
    <property type="evidence" value="ECO:0007669"/>
    <property type="project" value="InterPro"/>
</dbReference>
<evidence type="ECO:0000256" key="1">
    <source>
        <dbReference type="ARBA" id="ARBA00004413"/>
    </source>
</evidence>
<comment type="subcellular location">
    <subcellularLocation>
        <location evidence="1">Cell membrane</location>
        <topology evidence="1">Peripheral membrane protein</topology>
        <orientation evidence="1">Cytoplasmic side</orientation>
    </subcellularLocation>
</comment>
<evidence type="ECO:0000256" key="3">
    <source>
        <dbReference type="ARBA" id="ARBA00020392"/>
    </source>
</evidence>
<evidence type="ECO:0000313" key="12">
    <source>
        <dbReference type="EMBL" id="NYE06765.1"/>
    </source>
</evidence>
<keyword evidence="12" id="KW-0966">Cell projection</keyword>
<keyword evidence="7" id="KW-1005">Bacterial flagellum biogenesis</keyword>
<dbReference type="InterPro" id="IPR012823">
    <property type="entry name" value="Flagell_FliJ"/>
</dbReference>
<evidence type="ECO:0000256" key="5">
    <source>
        <dbReference type="ARBA" id="ARBA00022475"/>
    </source>
</evidence>
<dbReference type="Proteomes" id="UP000548423">
    <property type="component" value="Unassembled WGS sequence"/>
</dbReference>
<dbReference type="GO" id="GO:0015031">
    <property type="term" value="P:protein transport"/>
    <property type="evidence" value="ECO:0007669"/>
    <property type="project" value="UniProtKB-KW"/>
</dbReference>
<evidence type="ECO:0000313" key="13">
    <source>
        <dbReference type="Proteomes" id="UP000548423"/>
    </source>
</evidence>
<proteinExistence type="inferred from homology"/>
<dbReference type="GO" id="GO:0005886">
    <property type="term" value="C:plasma membrane"/>
    <property type="evidence" value="ECO:0007669"/>
    <property type="project" value="UniProtKB-SubCell"/>
</dbReference>
<evidence type="ECO:0000256" key="11">
    <source>
        <dbReference type="SAM" id="Coils"/>
    </source>
</evidence>
<dbReference type="InterPro" id="IPR053716">
    <property type="entry name" value="Flag_assembly_chemotaxis_eff"/>
</dbReference>
<keyword evidence="12" id="KW-0969">Cilium</keyword>
<reference evidence="13" key="1">
    <citation type="submission" date="2020-07" db="EMBL/GenBank/DDBJ databases">
        <authorList>
            <person name="Partida-Martinez L."/>
            <person name="Huntemann M."/>
            <person name="Clum A."/>
            <person name="Wang J."/>
            <person name="Palaniappan K."/>
            <person name="Ritter S."/>
            <person name="Chen I.-M."/>
            <person name="Stamatis D."/>
            <person name="Reddy T."/>
            <person name="O'Malley R."/>
            <person name="Daum C."/>
            <person name="Shapiro N."/>
            <person name="Ivanova N."/>
            <person name="Kyrpides N."/>
            <person name="Woyke T."/>
        </authorList>
    </citation>
    <scope>NUCLEOTIDE SEQUENCE [LARGE SCALE GENOMIC DNA]</scope>
    <source>
        <strain evidence="13">AT2.8</strain>
    </source>
</reference>
<dbReference type="GO" id="GO:0044781">
    <property type="term" value="P:bacterial-type flagellum organization"/>
    <property type="evidence" value="ECO:0007669"/>
    <property type="project" value="UniProtKB-KW"/>
</dbReference>
<comment type="similarity">
    <text evidence="2">Belongs to the FliJ family.</text>
</comment>
<evidence type="ECO:0000256" key="2">
    <source>
        <dbReference type="ARBA" id="ARBA00010004"/>
    </source>
</evidence>
<keyword evidence="12" id="KW-0282">Flagellum</keyword>
<sequence length="144" mass="17474">MKYKFSYQKVLDFKEKQKEIAEQEFGTSKLKQIKVEEQLEDLALEKEKIFNQYNDMNRKPVWQILEVQHEIEHVNLQLKKLEQKSEQILHEVEERHKTLIEKTQEAKIWDQWKAKSAAAFQKQMDQKEQAFLDEMAVLRNARRI</sequence>
<gene>
    <name evidence="12" type="ORF">F4694_003545</name>
</gene>
<keyword evidence="9" id="KW-0472">Membrane</keyword>
<accession>A0A852TFD6</accession>
<keyword evidence="11" id="KW-0175">Coiled coil</keyword>
<keyword evidence="6" id="KW-0145">Chemotaxis</keyword>
<reference evidence="13" key="2">
    <citation type="submission" date="2020-08" db="EMBL/GenBank/DDBJ databases">
        <title>The Agave Microbiome: Exploring the role of microbial communities in plant adaptations to desert environments.</title>
        <authorList>
            <person name="Partida-Martinez L.P."/>
        </authorList>
    </citation>
    <scope>NUCLEOTIDE SEQUENCE [LARGE SCALE GENOMIC DNA]</scope>
    <source>
        <strain evidence="13">AT2.8</strain>
    </source>
</reference>
<comment type="caution">
    <text evidence="12">The sequence shown here is derived from an EMBL/GenBank/DDBJ whole genome shotgun (WGS) entry which is preliminary data.</text>
</comment>
<evidence type="ECO:0000256" key="7">
    <source>
        <dbReference type="ARBA" id="ARBA00022795"/>
    </source>
</evidence>
<dbReference type="Gene3D" id="1.10.287.1700">
    <property type="match status" value="1"/>
</dbReference>
<dbReference type="NCBIfam" id="TIGR02473">
    <property type="entry name" value="flagell_FliJ"/>
    <property type="match status" value="1"/>
</dbReference>
<dbReference type="GO" id="GO:0009288">
    <property type="term" value="C:bacterial-type flagellum"/>
    <property type="evidence" value="ECO:0007669"/>
    <property type="project" value="InterPro"/>
</dbReference>
<dbReference type="AlphaFoldDB" id="A0A852TFD6"/>
<name>A0A852TFD6_9BACI</name>
<evidence type="ECO:0000256" key="8">
    <source>
        <dbReference type="ARBA" id="ARBA00022927"/>
    </source>
</evidence>
<keyword evidence="10" id="KW-1006">Bacterial flagellum protein export</keyword>
<evidence type="ECO:0000256" key="10">
    <source>
        <dbReference type="ARBA" id="ARBA00023225"/>
    </source>
</evidence>